<dbReference type="InterPro" id="IPR007055">
    <property type="entry name" value="BON_dom"/>
</dbReference>
<dbReference type="PANTHER" id="PTHR34700">
    <property type="entry name" value="POTASSIUM BINDING PROTEIN KBP"/>
    <property type="match status" value="1"/>
</dbReference>
<dbReference type="Gene3D" id="3.10.350.10">
    <property type="entry name" value="LysM domain"/>
    <property type="match status" value="1"/>
</dbReference>
<dbReference type="PROSITE" id="PS51782">
    <property type="entry name" value="LYSM"/>
    <property type="match status" value="1"/>
</dbReference>
<dbReference type="NCBIfam" id="NF008399">
    <property type="entry name" value="PRK11198.1"/>
    <property type="match status" value="1"/>
</dbReference>
<dbReference type="EMBL" id="JAATJH010000004">
    <property type="protein sequence ID" value="NJC27217.1"/>
    <property type="molecule type" value="Genomic_DNA"/>
</dbReference>
<dbReference type="InterPro" id="IPR018392">
    <property type="entry name" value="LysM"/>
</dbReference>
<name>A0ABX0XDD0_9BACT</name>
<protein>
    <submittedName>
        <fullName evidence="3">Nucleoid-associated protein YgaU</fullName>
    </submittedName>
</protein>
<dbReference type="RefSeq" id="WP_168038096.1">
    <property type="nucleotide sequence ID" value="NZ_JAATJH010000004.1"/>
</dbReference>
<dbReference type="InterPro" id="IPR036779">
    <property type="entry name" value="LysM_dom_sf"/>
</dbReference>
<dbReference type="Gene3D" id="3.30.1340.30">
    <property type="match status" value="1"/>
</dbReference>
<sequence length="151" mass="16704">MGLISFLKNKGKNIFGKEEKTATKEVTVSKEQQLKKEVERFGFSVDDMKVQLQGEQVTVTGKAKDTATAERVSLALGNVDGISSVDNRLTVAAPTVEAKYYTVKDGDSLSKISKAMYGDPMKYEQIFEANKPMLEHPDKIYPGQTLRIPQA</sequence>
<feature type="domain" description="LysM" evidence="2">
    <location>
        <begin position="99"/>
        <end position="148"/>
    </location>
</feature>
<organism evidence="3 4">
    <name type="scientific">Neolewinella antarctica</name>
    <dbReference type="NCBI Taxonomy" id="442734"/>
    <lineage>
        <taxon>Bacteria</taxon>
        <taxon>Pseudomonadati</taxon>
        <taxon>Bacteroidota</taxon>
        <taxon>Saprospiria</taxon>
        <taxon>Saprospirales</taxon>
        <taxon>Lewinellaceae</taxon>
        <taxon>Neolewinella</taxon>
    </lineage>
</organism>
<keyword evidence="4" id="KW-1185">Reference proteome</keyword>
<evidence type="ECO:0000313" key="3">
    <source>
        <dbReference type="EMBL" id="NJC27217.1"/>
    </source>
</evidence>
<dbReference type="PROSITE" id="PS50914">
    <property type="entry name" value="BON"/>
    <property type="match status" value="1"/>
</dbReference>
<proteinExistence type="predicted"/>
<evidence type="ECO:0000259" key="2">
    <source>
        <dbReference type="PROSITE" id="PS51782"/>
    </source>
</evidence>
<reference evidence="3 4" key="1">
    <citation type="submission" date="2020-03" db="EMBL/GenBank/DDBJ databases">
        <title>Genomic Encyclopedia of Type Strains, Phase IV (KMG-IV): sequencing the most valuable type-strain genomes for metagenomic binning, comparative biology and taxonomic classification.</title>
        <authorList>
            <person name="Goeker M."/>
        </authorList>
    </citation>
    <scope>NUCLEOTIDE SEQUENCE [LARGE SCALE GENOMIC DNA]</scope>
    <source>
        <strain evidence="3 4">DSM 105096</strain>
    </source>
</reference>
<dbReference type="Proteomes" id="UP000770785">
    <property type="component" value="Unassembled WGS sequence"/>
</dbReference>
<dbReference type="Pfam" id="PF04972">
    <property type="entry name" value="BON"/>
    <property type="match status" value="1"/>
</dbReference>
<feature type="domain" description="BON" evidence="1">
    <location>
        <begin position="20"/>
        <end position="93"/>
    </location>
</feature>
<dbReference type="Pfam" id="PF01476">
    <property type="entry name" value="LysM"/>
    <property type="match status" value="1"/>
</dbReference>
<dbReference type="PANTHER" id="PTHR34700:SF8">
    <property type="entry name" value="POTASSIUM BINDING PROTEIN KBP"/>
    <property type="match status" value="1"/>
</dbReference>
<dbReference type="CDD" id="cd00118">
    <property type="entry name" value="LysM"/>
    <property type="match status" value="1"/>
</dbReference>
<evidence type="ECO:0000259" key="1">
    <source>
        <dbReference type="PROSITE" id="PS50914"/>
    </source>
</evidence>
<dbReference type="SUPFAM" id="SSF54106">
    <property type="entry name" value="LysM domain"/>
    <property type="match status" value="1"/>
</dbReference>
<dbReference type="InterPro" id="IPR052196">
    <property type="entry name" value="Bact_Kbp"/>
</dbReference>
<accession>A0ABX0XDD0</accession>
<gene>
    <name evidence="3" type="ORF">GGR27_002730</name>
</gene>
<comment type="caution">
    <text evidence="3">The sequence shown here is derived from an EMBL/GenBank/DDBJ whole genome shotgun (WGS) entry which is preliminary data.</text>
</comment>
<dbReference type="SMART" id="SM00257">
    <property type="entry name" value="LysM"/>
    <property type="match status" value="1"/>
</dbReference>
<evidence type="ECO:0000313" key="4">
    <source>
        <dbReference type="Proteomes" id="UP000770785"/>
    </source>
</evidence>